<keyword evidence="2" id="KW-0472">Membrane</keyword>
<dbReference type="InterPro" id="IPR040339">
    <property type="entry name" value="At1g16860-like"/>
</dbReference>
<protein>
    <recommendedName>
        <fullName evidence="5">Ubiquitin-specific protease family C19-related protein</fullName>
    </recommendedName>
</protein>
<gene>
    <name evidence="3" type="ORF">RJT34_16819</name>
</gene>
<comment type="caution">
    <text evidence="3">The sequence shown here is derived from an EMBL/GenBank/DDBJ whole genome shotgun (WGS) entry which is preliminary data.</text>
</comment>
<name>A0AAN9J9X6_CLITE</name>
<evidence type="ECO:0008006" key="5">
    <source>
        <dbReference type="Google" id="ProtNLM"/>
    </source>
</evidence>
<evidence type="ECO:0000313" key="4">
    <source>
        <dbReference type="Proteomes" id="UP001359559"/>
    </source>
</evidence>
<feature type="compositionally biased region" description="Polar residues" evidence="1">
    <location>
        <begin position="159"/>
        <end position="175"/>
    </location>
</feature>
<dbReference type="PANTHER" id="PTHR33709">
    <property type="entry name" value="OSJNBA0035M09.9 PROTEIN"/>
    <property type="match status" value="1"/>
</dbReference>
<feature type="compositionally biased region" description="Low complexity" evidence="1">
    <location>
        <begin position="98"/>
        <end position="112"/>
    </location>
</feature>
<evidence type="ECO:0000256" key="2">
    <source>
        <dbReference type="SAM" id="Phobius"/>
    </source>
</evidence>
<feature type="transmembrane region" description="Helical" evidence="2">
    <location>
        <begin position="221"/>
        <end position="241"/>
    </location>
</feature>
<accession>A0AAN9J9X6</accession>
<reference evidence="3 4" key="1">
    <citation type="submission" date="2024-01" db="EMBL/GenBank/DDBJ databases">
        <title>The genomes of 5 underutilized Papilionoideae crops provide insights into root nodulation and disease resistance.</title>
        <authorList>
            <person name="Yuan L."/>
        </authorList>
    </citation>
    <scope>NUCLEOTIDE SEQUENCE [LARGE SCALE GENOMIC DNA]</scope>
    <source>
        <strain evidence="3">LY-2023</strain>
        <tissue evidence="3">Leaf</tissue>
    </source>
</reference>
<organism evidence="3 4">
    <name type="scientific">Clitoria ternatea</name>
    <name type="common">Butterfly pea</name>
    <dbReference type="NCBI Taxonomy" id="43366"/>
    <lineage>
        <taxon>Eukaryota</taxon>
        <taxon>Viridiplantae</taxon>
        <taxon>Streptophyta</taxon>
        <taxon>Embryophyta</taxon>
        <taxon>Tracheophyta</taxon>
        <taxon>Spermatophyta</taxon>
        <taxon>Magnoliopsida</taxon>
        <taxon>eudicotyledons</taxon>
        <taxon>Gunneridae</taxon>
        <taxon>Pentapetalae</taxon>
        <taxon>rosids</taxon>
        <taxon>fabids</taxon>
        <taxon>Fabales</taxon>
        <taxon>Fabaceae</taxon>
        <taxon>Papilionoideae</taxon>
        <taxon>50 kb inversion clade</taxon>
        <taxon>NPAAA clade</taxon>
        <taxon>indigoferoid/millettioid clade</taxon>
        <taxon>Phaseoleae</taxon>
        <taxon>Clitoria</taxon>
    </lineage>
</organism>
<feature type="compositionally biased region" description="Polar residues" evidence="1">
    <location>
        <begin position="133"/>
        <end position="149"/>
    </location>
</feature>
<keyword evidence="2" id="KW-0812">Transmembrane</keyword>
<proteinExistence type="predicted"/>
<dbReference type="PANTHER" id="PTHR33709:SF32">
    <property type="entry name" value="UBIQUITIN-SPECIFIC PROTEASE FAMILY C19-RELATED PROTEIN"/>
    <property type="match status" value="1"/>
</dbReference>
<dbReference type="EMBL" id="JAYKXN010000004">
    <property type="protein sequence ID" value="KAK7293938.1"/>
    <property type="molecule type" value="Genomic_DNA"/>
</dbReference>
<dbReference type="Proteomes" id="UP001359559">
    <property type="component" value="Unassembled WGS sequence"/>
</dbReference>
<evidence type="ECO:0000256" key="1">
    <source>
        <dbReference type="SAM" id="MobiDB-lite"/>
    </source>
</evidence>
<dbReference type="AlphaFoldDB" id="A0AAN9J9X6"/>
<feature type="transmembrane region" description="Helical" evidence="2">
    <location>
        <begin position="247"/>
        <end position="266"/>
    </location>
</feature>
<feature type="region of interest" description="Disordered" evidence="1">
    <location>
        <begin position="1"/>
        <end position="188"/>
    </location>
</feature>
<keyword evidence="4" id="KW-1185">Reference proteome</keyword>
<sequence>MGSRIPSHQLSNGLYVSGRPEQPKERTPTMTSTAMPYTGGDIKKSGELGKMFDIPVDGSKSRKSGPITGAPSRTGSFGGAGSHSGPIQPNAAARAAYTTSGPMTSGGMSGSTAHKKSNSGPLNKHGEPVKKSSGPQSGGVTPVGRQNSGPLAPVLPTTGLITSGPISSGPLNSSGAPRKVSGPLEASGSMKLHGSAAVHNQAVTVLSQEDEYSFRRNFPKAMLWLLVLLFVMGFIAGGFILGAVHNAILLIVVVVLFGLVAASFTWNTYWGRRAIMGFVALYPDSELRTAKNGQFVKVSGVVTCGNVPLESSFQKVPRCVYTSTSLYEYRGWDSKAANPTHRRFTWGLRLQERRVVDFYISDFQSGLRALVKTGHGTRVTPYVDDSVLINVNPTKEELSPEFLRWLGERNLSTDDRIMRLEEGYIKEGSTVSVMGVVQRNENVLMIVLPPEPITTGCQWSKCIFPASLEGIVLRCEDTSKNDVIPV</sequence>
<feature type="compositionally biased region" description="Polar residues" evidence="1">
    <location>
        <begin position="1"/>
        <end position="14"/>
    </location>
</feature>
<keyword evidence="2" id="KW-1133">Transmembrane helix</keyword>
<evidence type="ECO:0000313" key="3">
    <source>
        <dbReference type="EMBL" id="KAK7293938.1"/>
    </source>
</evidence>